<evidence type="ECO:0000259" key="6">
    <source>
        <dbReference type="Pfam" id="PF02782"/>
    </source>
</evidence>
<evidence type="ECO:0000313" key="8">
    <source>
        <dbReference type="Proteomes" id="UP000032120"/>
    </source>
</evidence>
<proteinExistence type="inferred from homology"/>
<dbReference type="SUPFAM" id="SSF53067">
    <property type="entry name" value="Actin-like ATPase domain"/>
    <property type="match status" value="2"/>
</dbReference>
<dbReference type="InterPro" id="IPR018483">
    <property type="entry name" value="Carb_kinase_FGGY_CS"/>
</dbReference>
<dbReference type="InterPro" id="IPR043129">
    <property type="entry name" value="ATPase_NBD"/>
</dbReference>
<dbReference type="OrthoDB" id="9782710at2"/>
<dbReference type="Pfam" id="PF02782">
    <property type="entry name" value="FGGY_C"/>
    <property type="match status" value="1"/>
</dbReference>
<dbReference type="PANTHER" id="PTHR43095:SF2">
    <property type="entry name" value="GLUCONOKINASE"/>
    <property type="match status" value="1"/>
</dbReference>
<evidence type="ECO:0000256" key="4">
    <source>
        <dbReference type="RuleBase" id="RU003733"/>
    </source>
</evidence>
<name>A0A0D0IQE3_9MICO</name>
<evidence type="ECO:0000259" key="5">
    <source>
        <dbReference type="Pfam" id="PF00370"/>
    </source>
</evidence>
<evidence type="ECO:0000256" key="1">
    <source>
        <dbReference type="ARBA" id="ARBA00009156"/>
    </source>
</evidence>
<dbReference type="Gene3D" id="3.30.420.40">
    <property type="match status" value="2"/>
</dbReference>
<accession>A0A0D0IQE3</accession>
<keyword evidence="3 4" id="KW-0418">Kinase</keyword>
<dbReference type="GO" id="GO:0016301">
    <property type="term" value="F:kinase activity"/>
    <property type="evidence" value="ECO:0007669"/>
    <property type="project" value="UniProtKB-KW"/>
</dbReference>
<dbReference type="Pfam" id="PF00370">
    <property type="entry name" value="FGGY_N"/>
    <property type="match status" value="1"/>
</dbReference>
<protein>
    <recommendedName>
        <fullName evidence="9">Carbohydrate kinase</fullName>
    </recommendedName>
</protein>
<dbReference type="RefSeq" id="WP_042542972.1">
    <property type="nucleotide sequence ID" value="NZ_JXSQ01000003.1"/>
</dbReference>
<gene>
    <name evidence="7" type="ORF">SD72_03000</name>
</gene>
<organism evidence="7 8">
    <name type="scientific">Leucobacter komagatae</name>
    <dbReference type="NCBI Taxonomy" id="55969"/>
    <lineage>
        <taxon>Bacteria</taxon>
        <taxon>Bacillati</taxon>
        <taxon>Actinomycetota</taxon>
        <taxon>Actinomycetes</taxon>
        <taxon>Micrococcales</taxon>
        <taxon>Microbacteriaceae</taxon>
        <taxon>Leucobacter</taxon>
    </lineage>
</organism>
<evidence type="ECO:0000313" key="7">
    <source>
        <dbReference type="EMBL" id="KIP53252.1"/>
    </source>
</evidence>
<dbReference type="InterPro" id="IPR018484">
    <property type="entry name" value="FGGY_N"/>
</dbReference>
<keyword evidence="8" id="KW-1185">Reference proteome</keyword>
<comment type="caution">
    <text evidence="7">The sequence shown here is derived from an EMBL/GenBank/DDBJ whole genome shotgun (WGS) entry which is preliminary data.</text>
</comment>
<evidence type="ECO:0008006" key="9">
    <source>
        <dbReference type="Google" id="ProtNLM"/>
    </source>
</evidence>
<dbReference type="AlphaFoldDB" id="A0A0D0IQE3"/>
<dbReference type="CDD" id="cd07773">
    <property type="entry name" value="ASKHA_NBD_FGGY_FK"/>
    <property type="match status" value="1"/>
</dbReference>
<dbReference type="PANTHER" id="PTHR43095">
    <property type="entry name" value="SUGAR KINASE"/>
    <property type="match status" value="1"/>
</dbReference>
<dbReference type="GO" id="GO:0016773">
    <property type="term" value="F:phosphotransferase activity, alcohol group as acceptor"/>
    <property type="evidence" value="ECO:0007669"/>
    <property type="project" value="InterPro"/>
</dbReference>
<feature type="domain" description="Carbohydrate kinase FGGY C-terminal" evidence="6">
    <location>
        <begin position="326"/>
        <end position="441"/>
    </location>
</feature>
<dbReference type="InterPro" id="IPR000577">
    <property type="entry name" value="Carb_kinase_FGGY"/>
</dbReference>
<comment type="similarity">
    <text evidence="1 4">Belongs to the FGGY kinase family.</text>
</comment>
<dbReference type="InterPro" id="IPR050406">
    <property type="entry name" value="FGGY_Carb_Kinase"/>
</dbReference>
<dbReference type="EMBL" id="JXSQ01000003">
    <property type="protein sequence ID" value="KIP53252.1"/>
    <property type="molecule type" value="Genomic_DNA"/>
</dbReference>
<reference evidence="7 8" key="1">
    <citation type="submission" date="2015-01" db="EMBL/GenBank/DDBJ databases">
        <title>Draft genome sequence of Leucobacter komagatae strain VKM ST2845.</title>
        <authorList>
            <person name="Karlyshev A.V."/>
            <person name="Kudryashova E.B."/>
        </authorList>
    </citation>
    <scope>NUCLEOTIDE SEQUENCE [LARGE SCALE GENOMIC DNA]</scope>
    <source>
        <strain evidence="7 8">VKM ST2845</strain>
    </source>
</reference>
<evidence type="ECO:0000256" key="2">
    <source>
        <dbReference type="ARBA" id="ARBA00022679"/>
    </source>
</evidence>
<dbReference type="PIRSF" id="PIRSF000538">
    <property type="entry name" value="GlpK"/>
    <property type="match status" value="1"/>
</dbReference>
<keyword evidence="2 4" id="KW-0808">Transferase</keyword>
<dbReference type="GO" id="GO:0005975">
    <property type="term" value="P:carbohydrate metabolic process"/>
    <property type="evidence" value="ECO:0007669"/>
    <property type="project" value="InterPro"/>
</dbReference>
<feature type="domain" description="Carbohydrate kinase FGGY N-terminal" evidence="5">
    <location>
        <begin position="3"/>
        <end position="246"/>
    </location>
</feature>
<dbReference type="InterPro" id="IPR018485">
    <property type="entry name" value="FGGY_C"/>
</dbReference>
<sequence>MLIYAVDLGTTNIKVVLYNESLVPLATTRAPMHYRRDRERVEFDPEALFELTLELIRECASEARATELEHARIVVTGQAESLVVVDRFGLPVMPGLSWMDGRSTLEAREISERFDQEVAFAVTGEPESVATWPASKLRWLAMHMPTVLAHSNQVLMVKDYVLLRLTGLAVGEESTRGFSYLFDVQRRCYWDEMVAFCGITQGMLPRIVPAGSDIGGLQQSVVDLLPRARSYTVNVGALDHFCAMVGTDSYREGTLSVSAGTVLSFSALDTDWVFDSAHRASFHPGLRSGETVLFTCADGGGVSLSWFMDNISPGMSYDDLGRELAERDHTGAPLFLPYLAGMSPPDYNESAQGAFLGLELRHDRVDLGFAVMEGVAHLLRSNVDDFANHGRNITGIVSTGGGTASSFWNQLKADVGGVEFRVPDEPEAACRGAAVLALAAAGIIDSIVDTSSLHRPTERTYRPLPDHLRDTRYASFRSAVQKLHGAGS</sequence>
<evidence type="ECO:0000256" key="3">
    <source>
        <dbReference type="ARBA" id="ARBA00022777"/>
    </source>
</evidence>
<dbReference type="PROSITE" id="PS00445">
    <property type="entry name" value="FGGY_KINASES_2"/>
    <property type="match status" value="1"/>
</dbReference>
<dbReference type="Proteomes" id="UP000032120">
    <property type="component" value="Unassembled WGS sequence"/>
</dbReference>